<feature type="coiled-coil region" evidence="1">
    <location>
        <begin position="23"/>
        <end position="64"/>
    </location>
</feature>
<accession>A0A1I8BKN2</accession>
<organism evidence="2 3">
    <name type="scientific">Meloidogyne hapla</name>
    <name type="common">Root-knot nematode worm</name>
    <dbReference type="NCBI Taxonomy" id="6305"/>
    <lineage>
        <taxon>Eukaryota</taxon>
        <taxon>Metazoa</taxon>
        <taxon>Ecdysozoa</taxon>
        <taxon>Nematoda</taxon>
        <taxon>Chromadorea</taxon>
        <taxon>Rhabditida</taxon>
        <taxon>Tylenchina</taxon>
        <taxon>Tylenchomorpha</taxon>
        <taxon>Tylenchoidea</taxon>
        <taxon>Meloidogynidae</taxon>
        <taxon>Meloidogyninae</taxon>
        <taxon>Meloidogyne</taxon>
    </lineage>
</organism>
<dbReference type="InterPro" id="IPR043136">
    <property type="entry name" value="B30.2/SPRY_sf"/>
</dbReference>
<protein>
    <submittedName>
        <fullName evidence="3">SPRY domain-containing protein</fullName>
    </submittedName>
</protein>
<evidence type="ECO:0000313" key="2">
    <source>
        <dbReference type="Proteomes" id="UP000095281"/>
    </source>
</evidence>
<dbReference type="Gene3D" id="2.60.120.920">
    <property type="match status" value="1"/>
</dbReference>
<evidence type="ECO:0000256" key="1">
    <source>
        <dbReference type="SAM" id="Coils"/>
    </source>
</evidence>
<dbReference type="Proteomes" id="UP000095281">
    <property type="component" value="Unplaced"/>
</dbReference>
<evidence type="ECO:0000313" key="3">
    <source>
        <dbReference type="WBParaSite" id="MhA1_Contig291.frz3.gene7"/>
    </source>
</evidence>
<sequence>MSEVSPNSNLDLKDVIIKLFVNVQDLQKMFLEEKNKNAALELRVKDLEDKNQSLEDKIRKASTVSHKRIDNLTTKLEQLDKLSLKRVYFLRLPNKWLTINSLCCDSHCVNTKAPGGLCINGNGFINLTSDSVKYYQCEEERGTNITCFIEAQNRFIKPIKDYIFYSLFYYEVTCQYDVDRVNYENELTVGFFNNKNMFAIECHEYRIFYKLGGEKFFEEVDFNWNDGDIFGCGLVYPPTNMPEKEPYVFFTQNGKQIGKSIKGLSDTYCTPYMSLKCCSVKANFGEDLDNHPFKYDISKHDVSHEFYENSEN</sequence>
<reference evidence="3" key="1">
    <citation type="submission" date="2016-11" db="UniProtKB">
        <authorList>
            <consortium name="WormBaseParasite"/>
        </authorList>
    </citation>
    <scope>IDENTIFICATION</scope>
</reference>
<dbReference type="AlphaFoldDB" id="A0A1I8BKN2"/>
<keyword evidence="1" id="KW-0175">Coiled coil</keyword>
<keyword evidence="2" id="KW-1185">Reference proteome</keyword>
<proteinExistence type="predicted"/>
<dbReference type="WBParaSite" id="MhA1_Contig291.frz3.gene7">
    <property type="protein sequence ID" value="MhA1_Contig291.frz3.gene7"/>
    <property type="gene ID" value="MhA1_Contig291.frz3.gene7"/>
</dbReference>
<name>A0A1I8BKN2_MELHA</name>